<evidence type="ECO:0000313" key="1">
    <source>
        <dbReference type="EMBL" id="MCS0581348.1"/>
    </source>
</evidence>
<keyword evidence="2" id="KW-1185">Reference proteome</keyword>
<reference evidence="1 2" key="1">
    <citation type="submission" date="2022-08" db="EMBL/GenBank/DDBJ databases">
        <title>Reclassification of Massilia species as members of the genera Telluria, Duganella, Pseudoduganella, Mokoshia gen. nov. and Zemynaea gen. nov. using orthogonal and non-orthogonal genome-based approaches.</title>
        <authorList>
            <person name="Bowman J.P."/>
        </authorList>
    </citation>
    <scope>NUCLEOTIDE SEQUENCE [LARGE SCALE GENOMIC DNA]</scope>
    <source>
        <strain evidence="1 2">JCM 31316</strain>
    </source>
</reference>
<dbReference type="EMBL" id="JANUGW010000004">
    <property type="protein sequence ID" value="MCS0581348.1"/>
    <property type="molecule type" value="Genomic_DNA"/>
</dbReference>
<dbReference type="InterPro" id="IPR058238">
    <property type="entry name" value="Lant_leader_dom"/>
</dbReference>
<proteinExistence type="predicted"/>
<organism evidence="1 2">
    <name type="scientific">Massilia pinisoli</name>
    <dbReference type="NCBI Taxonomy" id="1772194"/>
    <lineage>
        <taxon>Bacteria</taxon>
        <taxon>Pseudomonadati</taxon>
        <taxon>Pseudomonadota</taxon>
        <taxon>Betaproteobacteria</taxon>
        <taxon>Burkholderiales</taxon>
        <taxon>Oxalobacteraceae</taxon>
        <taxon>Telluria group</taxon>
        <taxon>Massilia</taxon>
    </lineage>
</organism>
<dbReference type="RefSeq" id="WP_258815954.1">
    <property type="nucleotide sequence ID" value="NZ_JANUGW010000004.1"/>
</dbReference>
<dbReference type="NCBIfam" id="NF038153">
    <property type="entry name" value="lant_leader_L1a"/>
    <property type="match status" value="1"/>
</dbReference>
<protein>
    <submittedName>
        <fullName evidence="1">Class I lanthipeptide</fullName>
    </submittedName>
</protein>
<accession>A0ABT1ZN52</accession>
<evidence type="ECO:0000313" key="2">
    <source>
        <dbReference type="Proteomes" id="UP001204151"/>
    </source>
</evidence>
<gene>
    <name evidence="1" type="ORF">NX784_07070</name>
</gene>
<name>A0ABT1ZN52_9BURK</name>
<sequence>MSNVNKLAFNKTTIRTLTDDEVGSVAGGTTPLTPATPYLVASSEPCAIAVVTVITLA</sequence>
<dbReference type="Proteomes" id="UP001204151">
    <property type="component" value="Unassembled WGS sequence"/>
</dbReference>
<comment type="caution">
    <text evidence="1">The sequence shown here is derived from an EMBL/GenBank/DDBJ whole genome shotgun (WGS) entry which is preliminary data.</text>
</comment>